<comment type="caution">
    <text evidence="2">The sequence shown here is derived from an EMBL/GenBank/DDBJ whole genome shotgun (WGS) entry which is preliminary data.</text>
</comment>
<dbReference type="InterPro" id="IPR029787">
    <property type="entry name" value="Nucleotide_cyclase"/>
</dbReference>
<feature type="domain" description="GGDEF" evidence="1">
    <location>
        <begin position="541"/>
        <end position="674"/>
    </location>
</feature>
<dbReference type="SUPFAM" id="SSF55785">
    <property type="entry name" value="PYP-like sensor domain (PAS domain)"/>
    <property type="match status" value="1"/>
</dbReference>
<dbReference type="CDD" id="cd00130">
    <property type="entry name" value="PAS"/>
    <property type="match status" value="1"/>
</dbReference>
<dbReference type="FunFam" id="3.30.70.270:FF:000001">
    <property type="entry name" value="Diguanylate cyclase domain protein"/>
    <property type="match status" value="1"/>
</dbReference>
<dbReference type="Gene3D" id="3.30.70.270">
    <property type="match status" value="1"/>
</dbReference>
<dbReference type="Proteomes" id="UP000521313">
    <property type="component" value="Unassembled WGS sequence"/>
</dbReference>
<dbReference type="Pfam" id="PF08447">
    <property type="entry name" value="PAS_3"/>
    <property type="match status" value="1"/>
</dbReference>
<dbReference type="InterPro" id="IPR043128">
    <property type="entry name" value="Rev_trsase/Diguanyl_cyclase"/>
</dbReference>
<evidence type="ECO:0000313" key="3">
    <source>
        <dbReference type="Proteomes" id="UP000521313"/>
    </source>
</evidence>
<dbReference type="NCBIfam" id="TIGR00254">
    <property type="entry name" value="GGDEF"/>
    <property type="match status" value="1"/>
</dbReference>
<dbReference type="SUPFAM" id="SSF55073">
    <property type="entry name" value="Nucleotide cyclase"/>
    <property type="match status" value="1"/>
</dbReference>
<dbReference type="PANTHER" id="PTHR44757">
    <property type="entry name" value="DIGUANYLATE CYCLASE DGCP"/>
    <property type="match status" value="1"/>
</dbReference>
<dbReference type="PROSITE" id="PS50887">
    <property type="entry name" value="GGDEF"/>
    <property type="match status" value="1"/>
</dbReference>
<accession>A0A7W8D144</accession>
<dbReference type="Pfam" id="PF00990">
    <property type="entry name" value="GGDEF"/>
    <property type="match status" value="1"/>
</dbReference>
<dbReference type="EMBL" id="JACHHD010000007">
    <property type="protein sequence ID" value="MBB5184814.1"/>
    <property type="molecule type" value="Genomic_DNA"/>
</dbReference>
<dbReference type="RefSeq" id="WP_183375143.1">
    <property type="nucleotide sequence ID" value="NZ_JACHHD010000007.1"/>
</dbReference>
<dbReference type="InterPro" id="IPR000160">
    <property type="entry name" value="GGDEF_dom"/>
</dbReference>
<dbReference type="SMART" id="SM00267">
    <property type="entry name" value="GGDEF"/>
    <property type="match status" value="1"/>
</dbReference>
<dbReference type="InterPro" id="IPR000014">
    <property type="entry name" value="PAS"/>
</dbReference>
<protein>
    <submittedName>
        <fullName evidence="2">Diguanylate cyclase (GGDEF)-like protein</fullName>
    </submittedName>
</protein>
<evidence type="ECO:0000259" key="1">
    <source>
        <dbReference type="PROSITE" id="PS50887"/>
    </source>
</evidence>
<dbReference type="InterPro" id="IPR035965">
    <property type="entry name" value="PAS-like_dom_sf"/>
</dbReference>
<dbReference type="Gene3D" id="3.30.450.20">
    <property type="entry name" value="PAS domain"/>
    <property type="match status" value="1"/>
</dbReference>
<dbReference type="InterPro" id="IPR052155">
    <property type="entry name" value="Biofilm_reg_signaling"/>
</dbReference>
<proteinExistence type="predicted"/>
<dbReference type="InterPro" id="IPR013655">
    <property type="entry name" value="PAS_fold_3"/>
</dbReference>
<sequence>MKRLHIESILKNAKMGIWSIQIDFHGQNHKMFADPTMCQLMGIPEDTDPMQVYAFWWQGVHPSYRGYIQEAIENIRTGQDIEVEYPWTHPQRGCRYVRCAGQLENQNESFMELQGYHQDVTDLVKENTHLGEAYQILDFFKFKKYSSIVMHAYDAMCEVDPQSLAYSLIFGRKKILSHIPAQGNLIPMIQAHMSACDLQAFQSFISSWDPQKKQRSIELRIDSQWMRIIGSTARFNQKESLLLWFINITEEKAMSKVREEKEALLRILSGSHTDVLDIDPDQQQVHFMDGKDQTIQEFVTSLYERYSQNERQNLQDFFSLSHLQTIISQETIESQLDEKKTPFGWDRITLMPSHEEKGHILATIQGMDPGHFVQMIMSRYIENNYQILCYIDMKNDLFIPLRVKGMRFDKRPTQSYAKTVSHYIEHFVVPEEQALAKRNMLPKRILTSLQREKIYYFSLGIKNDEEYRRMLFQYHYFDRSQDLVLLMISDVTEQYLQEEEEKRQMELIRIQANTDHLTGLSNRYACETQIKEYFDQDGKKELSAFLLIDLDDFKEVNDTFGHIAGDKALVDIGNALKQYFRSTDIISRFGGDEFVVFMKNIKEENVLFKLMERLLKQLVFVYEDAQHRIELKASIGVAIAPKDGQQIEALYQKADKALYRIKNQGKNNFALYDASIDE</sequence>
<dbReference type="PANTHER" id="PTHR44757:SF2">
    <property type="entry name" value="BIOFILM ARCHITECTURE MAINTENANCE PROTEIN MBAA"/>
    <property type="match status" value="1"/>
</dbReference>
<gene>
    <name evidence="2" type="ORF">HNQ43_000860</name>
</gene>
<dbReference type="CDD" id="cd01949">
    <property type="entry name" value="GGDEF"/>
    <property type="match status" value="1"/>
</dbReference>
<evidence type="ECO:0000313" key="2">
    <source>
        <dbReference type="EMBL" id="MBB5184814.1"/>
    </source>
</evidence>
<name>A0A7W8D144_9FIRM</name>
<dbReference type="AlphaFoldDB" id="A0A7W8D144"/>
<reference evidence="2 3" key="1">
    <citation type="submission" date="2020-08" db="EMBL/GenBank/DDBJ databases">
        <title>Genomic Encyclopedia of Type Strains, Phase IV (KMG-IV): sequencing the most valuable type-strain genomes for metagenomic binning, comparative biology and taxonomic classification.</title>
        <authorList>
            <person name="Goeker M."/>
        </authorList>
    </citation>
    <scope>NUCLEOTIDE SEQUENCE [LARGE SCALE GENOMIC DNA]</scope>
    <source>
        <strain evidence="2 3">DSM 26963</strain>
    </source>
</reference>
<organism evidence="2 3">
    <name type="scientific">Faecalicoccus acidiformans</name>
    <dbReference type="NCBI Taxonomy" id="915173"/>
    <lineage>
        <taxon>Bacteria</taxon>
        <taxon>Bacillati</taxon>
        <taxon>Bacillota</taxon>
        <taxon>Erysipelotrichia</taxon>
        <taxon>Erysipelotrichales</taxon>
        <taxon>Erysipelotrichaceae</taxon>
        <taxon>Faecalicoccus</taxon>
    </lineage>
</organism>